<dbReference type="Proteomes" id="UP001322277">
    <property type="component" value="Chromosome 8"/>
</dbReference>
<organism evidence="1 2">
    <name type="scientific">Colletotrichum destructivum</name>
    <dbReference type="NCBI Taxonomy" id="34406"/>
    <lineage>
        <taxon>Eukaryota</taxon>
        <taxon>Fungi</taxon>
        <taxon>Dikarya</taxon>
        <taxon>Ascomycota</taxon>
        <taxon>Pezizomycotina</taxon>
        <taxon>Sordariomycetes</taxon>
        <taxon>Hypocreomycetidae</taxon>
        <taxon>Glomerellales</taxon>
        <taxon>Glomerellaceae</taxon>
        <taxon>Colletotrichum</taxon>
        <taxon>Colletotrichum destructivum species complex</taxon>
    </lineage>
</organism>
<reference evidence="2" key="1">
    <citation type="journal article" date="2023" name="bioRxiv">
        <title>Complete genome of the Medicago anthracnose fungus, Colletotrichum destructivum, reveals a mini-chromosome-like region within a core chromosome.</title>
        <authorList>
            <person name="Lapalu N."/>
            <person name="Simon A."/>
            <person name="Lu A."/>
            <person name="Plaumann P.-L."/>
            <person name="Amselem J."/>
            <person name="Pigne S."/>
            <person name="Auger A."/>
            <person name="Koch C."/>
            <person name="Dallery J.-F."/>
            <person name="O'Connell R.J."/>
        </authorList>
    </citation>
    <scope>NUCLEOTIDE SEQUENCE [LARGE SCALE GENOMIC DNA]</scope>
    <source>
        <strain evidence="2">CBS 520.97</strain>
    </source>
</reference>
<dbReference type="AlphaFoldDB" id="A0AAX4IVV7"/>
<gene>
    <name evidence="1" type="ORF">CDEST_12433</name>
</gene>
<dbReference type="EMBL" id="CP137312">
    <property type="protein sequence ID" value="WQF87419.1"/>
    <property type="molecule type" value="Genomic_DNA"/>
</dbReference>
<dbReference type="RefSeq" id="XP_062784640.1">
    <property type="nucleotide sequence ID" value="XM_062928589.1"/>
</dbReference>
<sequence length="103" mass="11704">MWAVARHLPPVSVSQRFHLPYSHCPPCPCHDILSRKYGTFLDPSPKFLLTFEVTLPYPLHTPPISGPPVPEQYGQRRGNPGAARCVRTVDWMSRKLQLPSCIR</sequence>
<accession>A0AAX4IVV7</accession>
<proteinExistence type="predicted"/>
<evidence type="ECO:0000313" key="1">
    <source>
        <dbReference type="EMBL" id="WQF87419.1"/>
    </source>
</evidence>
<name>A0AAX4IVV7_9PEZI</name>
<keyword evidence="2" id="KW-1185">Reference proteome</keyword>
<protein>
    <submittedName>
        <fullName evidence="1">Uncharacterized protein</fullName>
    </submittedName>
</protein>
<dbReference type="KEGG" id="cdet:87948933"/>
<dbReference type="GeneID" id="87948933"/>
<evidence type="ECO:0000313" key="2">
    <source>
        <dbReference type="Proteomes" id="UP001322277"/>
    </source>
</evidence>